<gene>
    <name evidence="3" type="ORF">K435DRAFT_772719</name>
</gene>
<evidence type="ECO:0000313" key="3">
    <source>
        <dbReference type="EMBL" id="THV07393.1"/>
    </source>
</evidence>
<accession>A0A4S8MVQ2</accession>
<dbReference type="GO" id="GO:0005737">
    <property type="term" value="C:cytoplasm"/>
    <property type="evidence" value="ECO:0007669"/>
    <property type="project" value="TreeGrafter"/>
</dbReference>
<evidence type="ECO:0000313" key="4">
    <source>
        <dbReference type="Proteomes" id="UP000297245"/>
    </source>
</evidence>
<dbReference type="InterPro" id="IPR050126">
    <property type="entry name" value="Ap4A_hydrolase"/>
</dbReference>
<dbReference type="SUPFAM" id="SSF56300">
    <property type="entry name" value="Metallo-dependent phosphatases"/>
    <property type="match status" value="1"/>
</dbReference>
<organism evidence="3 4">
    <name type="scientific">Dendrothele bispora (strain CBS 962.96)</name>
    <dbReference type="NCBI Taxonomy" id="1314807"/>
    <lineage>
        <taxon>Eukaryota</taxon>
        <taxon>Fungi</taxon>
        <taxon>Dikarya</taxon>
        <taxon>Basidiomycota</taxon>
        <taxon>Agaricomycotina</taxon>
        <taxon>Agaricomycetes</taxon>
        <taxon>Agaricomycetidae</taxon>
        <taxon>Agaricales</taxon>
        <taxon>Agaricales incertae sedis</taxon>
        <taxon>Dendrothele</taxon>
    </lineage>
</organism>
<keyword evidence="4" id="KW-1185">Reference proteome</keyword>
<dbReference type="EMBL" id="ML179038">
    <property type="protein sequence ID" value="THV07393.1"/>
    <property type="molecule type" value="Genomic_DNA"/>
</dbReference>
<protein>
    <submittedName>
        <fullName evidence="3">Metallo-dependent phosphatase</fullName>
    </submittedName>
</protein>
<dbReference type="GO" id="GO:0016791">
    <property type="term" value="F:phosphatase activity"/>
    <property type="evidence" value="ECO:0007669"/>
    <property type="project" value="TreeGrafter"/>
</dbReference>
<feature type="signal peptide" evidence="1">
    <location>
        <begin position="1"/>
        <end position="25"/>
    </location>
</feature>
<dbReference type="GO" id="GO:0000298">
    <property type="term" value="F:endopolyphosphatase activity"/>
    <property type="evidence" value="ECO:0007669"/>
    <property type="project" value="TreeGrafter"/>
</dbReference>
<dbReference type="PANTHER" id="PTHR42850:SF4">
    <property type="entry name" value="ZINC-DEPENDENT ENDOPOLYPHOSPHATASE"/>
    <property type="match status" value="1"/>
</dbReference>
<reference evidence="3 4" key="1">
    <citation type="journal article" date="2019" name="Nat. Ecol. Evol.">
        <title>Megaphylogeny resolves global patterns of mushroom evolution.</title>
        <authorList>
            <person name="Varga T."/>
            <person name="Krizsan K."/>
            <person name="Foldi C."/>
            <person name="Dima B."/>
            <person name="Sanchez-Garcia M."/>
            <person name="Sanchez-Ramirez S."/>
            <person name="Szollosi G.J."/>
            <person name="Szarkandi J.G."/>
            <person name="Papp V."/>
            <person name="Albert L."/>
            <person name="Andreopoulos W."/>
            <person name="Angelini C."/>
            <person name="Antonin V."/>
            <person name="Barry K.W."/>
            <person name="Bougher N.L."/>
            <person name="Buchanan P."/>
            <person name="Buyck B."/>
            <person name="Bense V."/>
            <person name="Catcheside P."/>
            <person name="Chovatia M."/>
            <person name="Cooper J."/>
            <person name="Damon W."/>
            <person name="Desjardin D."/>
            <person name="Finy P."/>
            <person name="Geml J."/>
            <person name="Haridas S."/>
            <person name="Hughes K."/>
            <person name="Justo A."/>
            <person name="Karasinski D."/>
            <person name="Kautmanova I."/>
            <person name="Kiss B."/>
            <person name="Kocsube S."/>
            <person name="Kotiranta H."/>
            <person name="LaButti K.M."/>
            <person name="Lechner B.E."/>
            <person name="Liimatainen K."/>
            <person name="Lipzen A."/>
            <person name="Lukacs Z."/>
            <person name="Mihaltcheva S."/>
            <person name="Morgado L.N."/>
            <person name="Niskanen T."/>
            <person name="Noordeloos M.E."/>
            <person name="Ohm R.A."/>
            <person name="Ortiz-Santana B."/>
            <person name="Ovrebo C."/>
            <person name="Racz N."/>
            <person name="Riley R."/>
            <person name="Savchenko A."/>
            <person name="Shiryaev A."/>
            <person name="Soop K."/>
            <person name="Spirin V."/>
            <person name="Szebenyi C."/>
            <person name="Tomsovsky M."/>
            <person name="Tulloss R.E."/>
            <person name="Uehling J."/>
            <person name="Grigoriev I.V."/>
            <person name="Vagvolgyi C."/>
            <person name="Papp T."/>
            <person name="Martin F.M."/>
            <person name="Miettinen O."/>
            <person name="Hibbett D.S."/>
            <person name="Nagy L.G."/>
        </authorList>
    </citation>
    <scope>NUCLEOTIDE SEQUENCE [LARGE SCALE GENOMIC DNA]</scope>
    <source>
        <strain evidence="3 4">CBS 962.96</strain>
    </source>
</reference>
<feature type="domain" description="Calcineurin-like phosphoesterase" evidence="2">
    <location>
        <begin position="65"/>
        <end position="206"/>
    </location>
</feature>
<evidence type="ECO:0000259" key="2">
    <source>
        <dbReference type="Pfam" id="PF00149"/>
    </source>
</evidence>
<dbReference type="InterPro" id="IPR029052">
    <property type="entry name" value="Metallo-depent_PP-like"/>
</dbReference>
<dbReference type="Gene3D" id="3.60.21.10">
    <property type="match status" value="1"/>
</dbReference>
<name>A0A4S8MVQ2_DENBC</name>
<feature type="chain" id="PRO_5020438878" evidence="1">
    <location>
        <begin position="26"/>
        <end position="452"/>
    </location>
</feature>
<dbReference type="GO" id="GO:0006798">
    <property type="term" value="P:polyphosphate catabolic process"/>
    <property type="evidence" value="ECO:0007669"/>
    <property type="project" value="TreeGrafter"/>
</dbReference>
<proteinExistence type="predicted"/>
<dbReference type="Pfam" id="PF00149">
    <property type="entry name" value="Metallophos"/>
    <property type="match status" value="1"/>
</dbReference>
<evidence type="ECO:0000256" key="1">
    <source>
        <dbReference type="SAM" id="SignalP"/>
    </source>
</evidence>
<dbReference type="PANTHER" id="PTHR42850">
    <property type="entry name" value="METALLOPHOSPHOESTERASE"/>
    <property type="match status" value="1"/>
</dbReference>
<dbReference type="Proteomes" id="UP000297245">
    <property type="component" value="Unassembled WGS sequence"/>
</dbReference>
<dbReference type="OrthoDB" id="10267127at2759"/>
<dbReference type="InterPro" id="IPR004843">
    <property type="entry name" value="Calcineurin-like_PHP"/>
</dbReference>
<dbReference type="AlphaFoldDB" id="A0A4S8MVQ2"/>
<sequence length="452" mass="51421">MSSVRRTLCYTALAVSLVFFLFSDARNEVSDAWSSLVSGTPDFSKYVDVASLNIDEFPLDDENRRVIVVGDIHGMHEKLLELLSEVSFDPLSDVLVSVGDILAKGPHSGSMAVLDFMVSNNVTAVRGNHDQKVIEWRSWMNWIQSMPGGRRWLDHAIQEWHKAQKKGEDDVQEWVTKKMKYDIEHRKWWRKIPQDWKFLGDHFKIAKDMTAAHYQYLVSLPLKIHIPHAHTFIVHAGLLASDPKYLPSNSRQPLARAPKVPKHLSTAKKNSTLGFLRLLQEQAILTDVPQNTVPWNVLNMRGVTHKKHRITRDNGEGKPWSKLYKKDMAMCKGFDTEEKHTLPCMPATVIYGHAASRGLDIKRWSIGLDTGCVYNRRLTALVLGGQGNHLLNETEDILFGGLNEFGDNFDGVDYDNVEEDEDEDEDYSRQKKTPSKIRFGDNGWARLVSIGC</sequence>
<keyword evidence="1" id="KW-0732">Signal</keyword>